<reference evidence="1 3" key="1">
    <citation type="submission" date="2024-10" db="EMBL/GenBank/DDBJ databases">
        <title>Updated reference genomes for cyclostephanoid diatoms.</title>
        <authorList>
            <person name="Roberts W.R."/>
            <person name="Alverson A.J."/>
        </authorList>
    </citation>
    <scope>NUCLEOTIDE SEQUENCE [LARGE SCALE GENOMIC DNA]</scope>
    <source>
        <strain evidence="1 3">AJA228-03</strain>
    </source>
</reference>
<dbReference type="EMBL" id="JALLPB020000913">
    <property type="protein sequence ID" value="KAL3806011.1"/>
    <property type="molecule type" value="Genomic_DNA"/>
</dbReference>
<evidence type="ECO:0000313" key="3">
    <source>
        <dbReference type="Proteomes" id="UP001530377"/>
    </source>
</evidence>
<sequence length="153" mass="16916">MATNYDEDGDDVYPGREIAVGKVKSPLWGGNKPAHKRRKQNVDSDEVGCILGLDDDESDFEGFLKGGDRDNSFGEGGPMAIAFRGRWIVAGFSNGTLVTALLPEKLTEKESSFDISSNHLTSCSHLQSDEWHQPKLECTKADGDDDDDEYEDW</sequence>
<protein>
    <submittedName>
        <fullName evidence="1">Uncharacterized protein</fullName>
    </submittedName>
</protein>
<gene>
    <name evidence="1" type="ORF">ACHAXA_003470</name>
    <name evidence="2" type="ORF">ACHAXA_007189</name>
</gene>
<evidence type="ECO:0000313" key="1">
    <source>
        <dbReference type="EMBL" id="KAL3806011.1"/>
    </source>
</evidence>
<dbReference type="Proteomes" id="UP001530377">
    <property type="component" value="Unassembled WGS sequence"/>
</dbReference>
<keyword evidence="3" id="KW-1185">Reference proteome</keyword>
<organism evidence="1 3">
    <name type="scientific">Cyclostephanos tholiformis</name>
    <dbReference type="NCBI Taxonomy" id="382380"/>
    <lineage>
        <taxon>Eukaryota</taxon>
        <taxon>Sar</taxon>
        <taxon>Stramenopiles</taxon>
        <taxon>Ochrophyta</taxon>
        <taxon>Bacillariophyta</taxon>
        <taxon>Coscinodiscophyceae</taxon>
        <taxon>Thalassiosirophycidae</taxon>
        <taxon>Stephanodiscales</taxon>
        <taxon>Stephanodiscaceae</taxon>
        <taxon>Cyclostephanos</taxon>
    </lineage>
</organism>
<proteinExistence type="predicted"/>
<dbReference type="EMBL" id="JALLPB020000550">
    <property type="protein sequence ID" value="KAL3808068.1"/>
    <property type="molecule type" value="Genomic_DNA"/>
</dbReference>
<comment type="caution">
    <text evidence="1">The sequence shown here is derived from an EMBL/GenBank/DDBJ whole genome shotgun (WGS) entry which is preliminary data.</text>
</comment>
<evidence type="ECO:0000313" key="2">
    <source>
        <dbReference type="EMBL" id="KAL3808068.1"/>
    </source>
</evidence>
<dbReference type="AlphaFoldDB" id="A0ABD3R351"/>
<accession>A0ABD3R351</accession>
<name>A0ABD3R351_9STRA</name>